<keyword evidence="9" id="KW-0479">Metal-binding</keyword>
<comment type="caution">
    <text evidence="11">The sequence shown here is derived from an EMBL/GenBank/DDBJ whole genome shotgun (WGS) entry which is preliminary data.</text>
</comment>
<dbReference type="PANTHER" id="PTHR21310:SF41">
    <property type="entry name" value="3'-PHOSPHOTRANSFERASE, PUTATIVE-RELATED"/>
    <property type="match status" value="1"/>
</dbReference>
<sequence length="252" mass="27423">MPAAGPPPESTAVPGGVVTALARCGLARASLHPVWLNSAGGLTFSVVVGTTSGPADFYVKWNPRESGESLADEAGRLRWLKGRHPVPEIVAYTSDEDQEVLITRALPGRSAVAPVWKSAPERALRALGKGLRRLHAVPVDDCPFDWGIEHRLRVEGIPRSEIGPAPATDRLVVCHGDPCAPNTLIDDDGLFLAHVDLARLGVADRWADLAVLSMSFEWNYADYDEAVFWQAYGIEPDPERIAFYRGLWNVIV</sequence>
<feature type="binding site" evidence="9">
    <location>
        <position position="182"/>
    </location>
    <ligand>
        <name>Mg(2+)</name>
        <dbReference type="ChEBI" id="CHEBI:18420"/>
    </ligand>
</feature>
<feature type="active site" description="Proton acceptor" evidence="8">
    <location>
        <position position="177"/>
    </location>
</feature>
<dbReference type="OrthoDB" id="3806873at2"/>
<dbReference type="Proteomes" id="UP000325957">
    <property type="component" value="Unassembled WGS sequence"/>
</dbReference>
<evidence type="ECO:0000313" key="11">
    <source>
        <dbReference type="EMBL" id="KAA9395477.1"/>
    </source>
</evidence>
<keyword evidence="4 7" id="KW-0418">Kinase</keyword>
<evidence type="ECO:0000256" key="1">
    <source>
        <dbReference type="ARBA" id="ARBA00006219"/>
    </source>
</evidence>
<dbReference type="EMBL" id="SZWF01000001">
    <property type="protein sequence ID" value="KAA9395477.1"/>
    <property type="molecule type" value="Genomic_DNA"/>
</dbReference>
<dbReference type="RefSeq" id="WP_158032287.1">
    <property type="nucleotide sequence ID" value="NZ_ML708610.1"/>
</dbReference>
<dbReference type="GO" id="GO:0016773">
    <property type="term" value="F:phosphotransferase activity, alcohol group as acceptor"/>
    <property type="evidence" value="ECO:0007669"/>
    <property type="project" value="InterPro"/>
</dbReference>
<dbReference type="Gene3D" id="3.30.200.20">
    <property type="entry name" value="Phosphorylase Kinase, domain 1"/>
    <property type="match status" value="1"/>
</dbReference>
<evidence type="ECO:0000313" key="12">
    <source>
        <dbReference type="Proteomes" id="UP000325957"/>
    </source>
</evidence>
<gene>
    <name evidence="11" type="ORF">FCK90_00120</name>
</gene>
<dbReference type="GO" id="GO:0016301">
    <property type="term" value="F:kinase activity"/>
    <property type="evidence" value="ECO:0007669"/>
    <property type="project" value="UniProtKB-KW"/>
</dbReference>
<proteinExistence type="inferred from homology"/>
<reference evidence="11 12" key="1">
    <citation type="submission" date="2019-05" db="EMBL/GenBank/DDBJ databases">
        <title>Kocuria coralli sp. nov., a novel actinobacterium isolated from coral reef seawater.</title>
        <authorList>
            <person name="Li J."/>
        </authorList>
    </citation>
    <scope>NUCLEOTIDE SEQUENCE [LARGE SCALE GENOMIC DNA]</scope>
    <source>
        <strain evidence="11 12">SCSIO 13007</strain>
    </source>
</reference>
<evidence type="ECO:0000256" key="5">
    <source>
        <dbReference type="ARBA" id="ARBA00022840"/>
    </source>
</evidence>
<dbReference type="PIRSF" id="PIRSF000706">
    <property type="entry name" value="Kanamycin_kin"/>
    <property type="match status" value="1"/>
</dbReference>
<dbReference type="SUPFAM" id="SSF56112">
    <property type="entry name" value="Protein kinase-like (PK-like)"/>
    <property type="match status" value="1"/>
</dbReference>
<evidence type="ECO:0000256" key="7">
    <source>
        <dbReference type="PIRNR" id="PIRNR000706"/>
    </source>
</evidence>
<evidence type="ECO:0000256" key="2">
    <source>
        <dbReference type="ARBA" id="ARBA00022679"/>
    </source>
</evidence>
<keyword evidence="3 7" id="KW-0547">Nucleotide-binding</keyword>
<dbReference type="InterPro" id="IPR011009">
    <property type="entry name" value="Kinase-like_dom_sf"/>
</dbReference>
<dbReference type="GO" id="GO:0046677">
    <property type="term" value="P:response to antibiotic"/>
    <property type="evidence" value="ECO:0007669"/>
    <property type="project" value="UniProtKB-KW"/>
</dbReference>
<evidence type="ECO:0000259" key="10">
    <source>
        <dbReference type="Pfam" id="PF01636"/>
    </source>
</evidence>
<dbReference type="InterPro" id="IPR024165">
    <property type="entry name" value="Kan/Strep_kinase"/>
</dbReference>
<dbReference type="Gene3D" id="3.90.1200.10">
    <property type="match status" value="2"/>
</dbReference>
<keyword evidence="5 7" id="KW-0067">ATP-binding</keyword>
<dbReference type="InterPro" id="IPR051678">
    <property type="entry name" value="AGP_Transferase"/>
</dbReference>
<comment type="similarity">
    <text evidence="1 7">Belongs to the aminoglycoside phosphotransferase family.</text>
</comment>
<feature type="domain" description="Aminoglycoside phosphotransferase" evidence="10">
    <location>
        <begin position="166"/>
        <end position="244"/>
    </location>
</feature>
<dbReference type="GO" id="GO:0005524">
    <property type="term" value="F:ATP binding"/>
    <property type="evidence" value="ECO:0007669"/>
    <property type="project" value="UniProtKB-KW"/>
</dbReference>
<evidence type="ECO:0000256" key="6">
    <source>
        <dbReference type="ARBA" id="ARBA00023251"/>
    </source>
</evidence>
<protein>
    <submittedName>
        <fullName evidence="11">Aminoglycoside 3'-phosphotransferase</fullName>
    </submittedName>
</protein>
<evidence type="ECO:0000256" key="9">
    <source>
        <dbReference type="PIRSR" id="PIRSR000706-2"/>
    </source>
</evidence>
<dbReference type="PANTHER" id="PTHR21310">
    <property type="entry name" value="AMINOGLYCOSIDE PHOSPHOTRANSFERASE-RELATED-RELATED"/>
    <property type="match status" value="1"/>
</dbReference>
<dbReference type="CDD" id="cd05150">
    <property type="entry name" value="APH"/>
    <property type="match status" value="1"/>
</dbReference>
<evidence type="ECO:0000256" key="4">
    <source>
        <dbReference type="ARBA" id="ARBA00022777"/>
    </source>
</evidence>
<keyword evidence="2 7" id="KW-0808">Transferase</keyword>
<dbReference type="Pfam" id="PF01636">
    <property type="entry name" value="APH"/>
    <property type="match status" value="2"/>
</dbReference>
<evidence type="ECO:0000256" key="8">
    <source>
        <dbReference type="PIRSR" id="PIRSR000706-1"/>
    </source>
</evidence>
<dbReference type="GO" id="GO:0046872">
    <property type="term" value="F:metal ion binding"/>
    <property type="evidence" value="ECO:0007669"/>
    <property type="project" value="UniProtKB-KW"/>
</dbReference>
<keyword evidence="9" id="KW-0460">Magnesium</keyword>
<feature type="binding site" evidence="9">
    <location>
        <position position="196"/>
    </location>
    <ligand>
        <name>Mg(2+)</name>
        <dbReference type="ChEBI" id="CHEBI:18420"/>
    </ligand>
</feature>
<dbReference type="AlphaFoldDB" id="A0A5J5L0M7"/>
<keyword evidence="6 7" id="KW-0046">Antibiotic resistance</keyword>
<name>A0A5J5L0M7_9MICC</name>
<accession>A0A5J5L0M7</accession>
<dbReference type="InterPro" id="IPR002575">
    <property type="entry name" value="Aminoglycoside_PTrfase"/>
</dbReference>
<keyword evidence="12" id="KW-1185">Reference proteome</keyword>
<evidence type="ECO:0000256" key="3">
    <source>
        <dbReference type="ARBA" id="ARBA00022741"/>
    </source>
</evidence>
<feature type="domain" description="Aminoglycoside phosphotransferase" evidence="10">
    <location>
        <begin position="40"/>
        <end position="154"/>
    </location>
</feature>
<organism evidence="11 12">
    <name type="scientific">Kocuria coralli</name>
    <dbReference type="NCBI Taxonomy" id="1461025"/>
    <lineage>
        <taxon>Bacteria</taxon>
        <taxon>Bacillati</taxon>
        <taxon>Actinomycetota</taxon>
        <taxon>Actinomycetes</taxon>
        <taxon>Micrococcales</taxon>
        <taxon>Micrococcaceae</taxon>
        <taxon>Kocuria</taxon>
    </lineage>
</organism>